<name>A0ABQ5YER0_9NEIS</name>
<dbReference type="Proteomes" id="UP001156706">
    <property type="component" value="Unassembled WGS sequence"/>
</dbReference>
<gene>
    <name evidence="2" type="ORF">GCM10007907_17630</name>
</gene>
<dbReference type="InterPro" id="IPR041256">
    <property type="entry name" value="CdiI_4"/>
</dbReference>
<keyword evidence="3" id="KW-1185">Reference proteome</keyword>
<comment type="caution">
    <text evidence="2">The sequence shown here is derived from an EMBL/GenBank/DDBJ whole genome shotgun (WGS) entry which is preliminary data.</text>
</comment>
<dbReference type="RefSeq" id="WP_284196095.1">
    <property type="nucleotide sequence ID" value="NZ_BSOG01000002.1"/>
</dbReference>
<proteinExistence type="predicted"/>
<sequence>MEDTVFPSVSHGQDYGWQALEFFNSLCSQNSFFWGLCLLVNKTGCVVNDDYCIFPDMASDDLDDHFDGVLFGIGDSEVIVSEEFFFRVLKEACVNYLALDRNDGQDVIEIMNSKLCFVELGKEDVRSSAPE</sequence>
<evidence type="ECO:0000313" key="2">
    <source>
        <dbReference type="EMBL" id="GLR12973.1"/>
    </source>
</evidence>
<dbReference type="Pfam" id="PF18624">
    <property type="entry name" value="CdiI_4"/>
    <property type="match status" value="1"/>
</dbReference>
<dbReference type="EMBL" id="BSOG01000002">
    <property type="protein sequence ID" value="GLR12973.1"/>
    <property type="molecule type" value="Genomic_DNA"/>
</dbReference>
<protein>
    <recommendedName>
        <fullName evidence="1">CDI immunity protein domain-containing protein</fullName>
    </recommendedName>
</protein>
<organism evidence="2 3">
    <name type="scientific">Chitinimonas prasina</name>
    <dbReference type="NCBI Taxonomy" id="1434937"/>
    <lineage>
        <taxon>Bacteria</taxon>
        <taxon>Pseudomonadati</taxon>
        <taxon>Pseudomonadota</taxon>
        <taxon>Betaproteobacteria</taxon>
        <taxon>Neisseriales</taxon>
        <taxon>Chitinibacteraceae</taxon>
        <taxon>Chitinimonas</taxon>
    </lineage>
</organism>
<reference evidence="3" key="1">
    <citation type="journal article" date="2019" name="Int. J. Syst. Evol. Microbiol.">
        <title>The Global Catalogue of Microorganisms (GCM) 10K type strain sequencing project: providing services to taxonomists for standard genome sequencing and annotation.</title>
        <authorList>
            <consortium name="The Broad Institute Genomics Platform"/>
            <consortium name="The Broad Institute Genome Sequencing Center for Infectious Disease"/>
            <person name="Wu L."/>
            <person name="Ma J."/>
        </authorList>
    </citation>
    <scope>NUCLEOTIDE SEQUENCE [LARGE SCALE GENOMIC DNA]</scope>
    <source>
        <strain evidence="3">NBRC 110044</strain>
    </source>
</reference>
<accession>A0ABQ5YER0</accession>
<evidence type="ECO:0000313" key="3">
    <source>
        <dbReference type="Proteomes" id="UP001156706"/>
    </source>
</evidence>
<dbReference type="CDD" id="cd20688">
    <property type="entry name" value="CdiI_Ecoli_Nm-like"/>
    <property type="match status" value="1"/>
</dbReference>
<feature type="domain" description="CDI immunity protein" evidence="1">
    <location>
        <begin position="19"/>
        <end position="103"/>
    </location>
</feature>
<evidence type="ECO:0000259" key="1">
    <source>
        <dbReference type="Pfam" id="PF18624"/>
    </source>
</evidence>